<feature type="domain" description="Histidine kinase" evidence="13">
    <location>
        <begin position="297"/>
        <end position="496"/>
    </location>
</feature>
<proteinExistence type="predicted"/>
<keyword evidence="16" id="KW-1185">Reference proteome</keyword>
<name>A0ABN2IE61_9ACTN</name>
<dbReference type="InterPro" id="IPR050428">
    <property type="entry name" value="TCS_sensor_his_kinase"/>
</dbReference>
<dbReference type="PROSITE" id="PS50109">
    <property type="entry name" value="HIS_KIN"/>
    <property type="match status" value="1"/>
</dbReference>
<dbReference type="PANTHER" id="PTHR45436:SF5">
    <property type="entry name" value="SENSOR HISTIDINE KINASE TRCS"/>
    <property type="match status" value="1"/>
</dbReference>
<dbReference type="InterPro" id="IPR004358">
    <property type="entry name" value="Sig_transdc_His_kin-like_C"/>
</dbReference>
<dbReference type="SMART" id="SM00304">
    <property type="entry name" value="HAMP"/>
    <property type="match status" value="1"/>
</dbReference>
<keyword evidence="8 12" id="KW-1133">Transmembrane helix</keyword>
<feature type="domain" description="HAMP" evidence="14">
    <location>
        <begin position="235"/>
        <end position="289"/>
    </location>
</feature>
<keyword evidence="6 12" id="KW-0812">Transmembrane</keyword>
<dbReference type="InterPro" id="IPR005467">
    <property type="entry name" value="His_kinase_dom"/>
</dbReference>
<keyword evidence="10 12" id="KW-0472">Membrane</keyword>
<dbReference type="InterPro" id="IPR003661">
    <property type="entry name" value="HisK_dim/P_dom"/>
</dbReference>
<dbReference type="PRINTS" id="PR00344">
    <property type="entry name" value="BCTRLSENSOR"/>
</dbReference>
<dbReference type="EC" id="2.7.13.3" evidence="3"/>
<dbReference type="CDD" id="cd00082">
    <property type="entry name" value="HisKA"/>
    <property type="match status" value="1"/>
</dbReference>
<evidence type="ECO:0000256" key="9">
    <source>
        <dbReference type="ARBA" id="ARBA00023012"/>
    </source>
</evidence>
<dbReference type="Gene3D" id="6.10.340.10">
    <property type="match status" value="1"/>
</dbReference>
<gene>
    <name evidence="15" type="ORF">GCM10009745_58390</name>
</gene>
<accession>A0ABN2IE61</accession>
<evidence type="ECO:0000256" key="8">
    <source>
        <dbReference type="ARBA" id="ARBA00022989"/>
    </source>
</evidence>
<dbReference type="SUPFAM" id="SSF47384">
    <property type="entry name" value="Homodimeric domain of signal transducing histidine kinase"/>
    <property type="match status" value="1"/>
</dbReference>
<dbReference type="GO" id="GO:0016301">
    <property type="term" value="F:kinase activity"/>
    <property type="evidence" value="ECO:0007669"/>
    <property type="project" value="UniProtKB-KW"/>
</dbReference>
<dbReference type="Proteomes" id="UP001500280">
    <property type="component" value="Unassembled WGS sequence"/>
</dbReference>
<feature type="transmembrane region" description="Helical" evidence="12">
    <location>
        <begin position="215"/>
        <end position="233"/>
    </location>
</feature>
<evidence type="ECO:0000256" key="5">
    <source>
        <dbReference type="ARBA" id="ARBA00022679"/>
    </source>
</evidence>
<dbReference type="Gene3D" id="1.10.287.130">
    <property type="match status" value="1"/>
</dbReference>
<comment type="caution">
    <text evidence="15">The sequence shown here is derived from an EMBL/GenBank/DDBJ whole genome shotgun (WGS) entry which is preliminary data.</text>
</comment>
<evidence type="ECO:0000259" key="14">
    <source>
        <dbReference type="PROSITE" id="PS50885"/>
    </source>
</evidence>
<dbReference type="InterPro" id="IPR036097">
    <property type="entry name" value="HisK_dim/P_sf"/>
</dbReference>
<evidence type="ECO:0000313" key="16">
    <source>
        <dbReference type="Proteomes" id="UP001500280"/>
    </source>
</evidence>
<dbReference type="InterPro" id="IPR003660">
    <property type="entry name" value="HAMP_dom"/>
</dbReference>
<keyword evidence="5" id="KW-0808">Transferase</keyword>
<evidence type="ECO:0000313" key="15">
    <source>
        <dbReference type="EMBL" id="GAA1703288.1"/>
    </source>
</evidence>
<dbReference type="Pfam" id="PF02518">
    <property type="entry name" value="HATPase_c"/>
    <property type="match status" value="1"/>
</dbReference>
<comment type="subcellular location">
    <subcellularLocation>
        <location evidence="2">Cell membrane</location>
    </subcellularLocation>
</comment>
<feature type="transmembrane region" description="Helical" evidence="12">
    <location>
        <begin position="12"/>
        <end position="32"/>
    </location>
</feature>
<dbReference type="SUPFAM" id="SSF55874">
    <property type="entry name" value="ATPase domain of HSP90 chaperone/DNA topoisomerase II/histidine kinase"/>
    <property type="match status" value="1"/>
</dbReference>
<evidence type="ECO:0000259" key="13">
    <source>
        <dbReference type="PROSITE" id="PS50109"/>
    </source>
</evidence>
<dbReference type="EMBL" id="BAAANF010000019">
    <property type="protein sequence ID" value="GAA1703288.1"/>
    <property type="molecule type" value="Genomic_DNA"/>
</dbReference>
<sequence length="498" mass="52384">MRGSLRTRTTVAATAVVAVALVIAGLAVVLLLRANLASQAQLQAEVTAQQLASQLAGGTPITKLDLDDERPVRITNATGKVLAASEKLTALNGQPVQPPTANPKPATTSATSSATRPTPSSTVTNDDNEGDDERGRGGDEPDDDETSTPQPQPGRVAEGDAEYSTGTATVDGRTAEYRFAALKVTLPAGGGDVTVQAGAELATARDAVSSVSRTMLIGLPLLLAVVALVTWMVTRRALAPVEAIRTELAGITAARDLRRRVPVPDSRDEVARLARTTNDTLTALETSVAQQRGFVADASHELRSPIASLRTQLEVAAAHPELLELDELLADTVRLQHLAADLLLLARLDAGDHPDPERIQVTDLVRDAVEGRTARLDLTAEPVVLGNKTRLSRILGNLLDNAERHTRQEVRVVVSSTGGQAVIQVQDDGPGVPEADRDRIFERFVRLDDARSRDEGGAGLGLAIARDLAQAHGGTLTVTTSPQGGASFNLHLPLAPSS</sequence>
<protein>
    <recommendedName>
        <fullName evidence="3">histidine kinase</fullName>
        <ecNumber evidence="3">2.7.13.3</ecNumber>
    </recommendedName>
</protein>
<dbReference type="Pfam" id="PF00512">
    <property type="entry name" value="HisKA"/>
    <property type="match status" value="1"/>
</dbReference>
<dbReference type="SMART" id="SM00387">
    <property type="entry name" value="HATPase_c"/>
    <property type="match status" value="1"/>
</dbReference>
<dbReference type="InterPro" id="IPR003594">
    <property type="entry name" value="HATPase_dom"/>
</dbReference>
<dbReference type="SMART" id="SM00388">
    <property type="entry name" value="HisKA"/>
    <property type="match status" value="1"/>
</dbReference>
<evidence type="ECO:0000256" key="2">
    <source>
        <dbReference type="ARBA" id="ARBA00004236"/>
    </source>
</evidence>
<keyword evidence="7 15" id="KW-0418">Kinase</keyword>
<dbReference type="PROSITE" id="PS50885">
    <property type="entry name" value="HAMP"/>
    <property type="match status" value="1"/>
</dbReference>
<keyword evidence="4" id="KW-0597">Phosphoprotein</keyword>
<evidence type="ECO:0000256" key="1">
    <source>
        <dbReference type="ARBA" id="ARBA00000085"/>
    </source>
</evidence>
<dbReference type="Gene3D" id="3.30.565.10">
    <property type="entry name" value="Histidine kinase-like ATPase, C-terminal domain"/>
    <property type="match status" value="1"/>
</dbReference>
<reference evidence="15 16" key="1">
    <citation type="journal article" date="2019" name="Int. J. Syst. Evol. Microbiol.">
        <title>The Global Catalogue of Microorganisms (GCM) 10K type strain sequencing project: providing services to taxonomists for standard genome sequencing and annotation.</title>
        <authorList>
            <consortium name="The Broad Institute Genomics Platform"/>
            <consortium name="The Broad Institute Genome Sequencing Center for Infectious Disease"/>
            <person name="Wu L."/>
            <person name="Ma J."/>
        </authorList>
    </citation>
    <scope>NUCLEOTIDE SEQUENCE [LARGE SCALE GENOMIC DNA]</scope>
    <source>
        <strain evidence="15 16">JCM 14307</strain>
    </source>
</reference>
<dbReference type="PANTHER" id="PTHR45436">
    <property type="entry name" value="SENSOR HISTIDINE KINASE YKOH"/>
    <property type="match status" value="1"/>
</dbReference>
<evidence type="ECO:0000256" key="3">
    <source>
        <dbReference type="ARBA" id="ARBA00012438"/>
    </source>
</evidence>
<comment type="catalytic activity">
    <reaction evidence="1">
        <text>ATP + protein L-histidine = ADP + protein N-phospho-L-histidine.</text>
        <dbReference type="EC" id="2.7.13.3"/>
    </reaction>
</comment>
<evidence type="ECO:0000256" key="7">
    <source>
        <dbReference type="ARBA" id="ARBA00022777"/>
    </source>
</evidence>
<organism evidence="15 16">
    <name type="scientific">Kribbella yunnanensis</name>
    <dbReference type="NCBI Taxonomy" id="190194"/>
    <lineage>
        <taxon>Bacteria</taxon>
        <taxon>Bacillati</taxon>
        <taxon>Actinomycetota</taxon>
        <taxon>Actinomycetes</taxon>
        <taxon>Propionibacteriales</taxon>
        <taxon>Kribbellaceae</taxon>
        <taxon>Kribbella</taxon>
    </lineage>
</organism>
<feature type="region of interest" description="Disordered" evidence="11">
    <location>
        <begin position="89"/>
        <end position="169"/>
    </location>
</feature>
<evidence type="ECO:0000256" key="10">
    <source>
        <dbReference type="ARBA" id="ARBA00023136"/>
    </source>
</evidence>
<evidence type="ECO:0000256" key="6">
    <source>
        <dbReference type="ARBA" id="ARBA00022692"/>
    </source>
</evidence>
<dbReference type="InterPro" id="IPR036890">
    <property type="entry name" value="HATPase_C_sf"/>
</dbReference>
<feature type="compositionally biased region" description="Low complexity" evidence="11">
    <location>
        <begin position="103"/>
        <end position="125"/>
    </location>
</feature>
<evidence type="ECO:0000256" key="12">
    <source>
        <dbReference type="SAM" id="Phobius"/>
    </source>
</evidence>
<keyword evidence="9" id="KW-0902">Two-component regulatory system</keyword>
<evidence type="ECO:0000256" key="4">
    <source>
        <dbReference type="ARBA" id="ARBA00022553"/>
    </source>
</evidence>
<evidence type="ECO:0000256" key="11">
    <source>
        <dbReference type="SAM" id="MobiDB-lite"/>
    </source>
</evidence>